<evidence type="ECO:0000256" key="5">
    <source>
        <dbReference type="ARBA" id="ARBA00025782"/>
    </source>
</evidence>
<accession>A0A1Z5S923</accession>
<dbReference type="InterPro" id="IPR013766">
    <property type="entry name" value="Thioredoxin_domain"/>
</dbReference>
<dbReference type="EC" id="1.8.1.8" evidence="1"/>
<dbReference type="InterPro" id="IPR045870">
    <property type="entry name" value="TryX_NRX_thioredoxin_dom"/>
</dbReference>
<comment type="catalytic activity">
    <reaction evidence="7">
        <text>[protein]-dithiol + NADP(+) = [protein]-disulfide + NADPH + H(+)</text>
        <dbReference type="Rhea" id="RHEA:18753"/>
        <dbReference type="Rhea" id="RHEA-COMP:10593"/>
        <dbReference type="Rhea" id="RHEA-COMP:10594"/>
        <dbReference type="ChEBI" id="CHEBI:15378"/>
        <dbReference type="ChEBI" id="CHEBI:29950"/>
        <dbReference type="ChEBI" id="CHEBI:50058"/>
        <dbReference type="ChEBI" id="CHEBI:57783"/>
        <dbReference type="ChEBI" id="CHEBI:58349"/>
        <dbReference type="EC" id="1.8.1.8"/>
    </reaction>
</comment>
<dbReference type="PROSITE" id="PS51352">
    <property type="entry name" value="THIOREDOXIN_2"/>
    <property type="match status" value="2"/>
</dbReference>
<dbReference type="PROSITE" id="PS00194">
    <property type="entry name" value="THIOREDOXIN_1"/>
    <property type="match status" value="1"/>
</dbReference>
<dbReference type="SUPFAM" id="SSF52833">
    <property type="entry name" value="Thioredoxin-like"/>
    <property type="match status" value="3"/>
</dbReference>
<dbReference type="InterPro" id="IPR017937">
    <property type="entry name" value="Thioredoxin_CS"/>
</dbReference>
<evidence type="ECO:0000313" key="9">
    <source>
        <dbReference type="EMBL" id="OQU92417.1"/>
    </source>
</evidence>
<evidence type="ECO:0000256" key="7">
    <source>
        <dbReference type="ARBA" id="ARBA00047804"/>
    </source>
</evidence>
<dbReference type="InterPro" id="IPR036249">
    <property type="entry name" value="Thioredoxin-like_sf"/>
</dbReference>
<evidence type="ECO:0000256" key="4">
    <source>
        <dbReference type="ARBA" id="ARBA00023027"/>
    </source>
</evidence>
<organism evidence="9 10">
    <name type="scientific">Sorghum bicolor</name>
    <name type="common">Sorghum</name>
    <name type="synonym">Sorghum vulgare</name>
    <dbReference type="NCBI Taxonomy" id="4558"/>
    <lineage>
        <taxon>Eukaryota</taxon>
        <taxon>Viridiplantae</taxon>
        <taxon>Streptophyta</taxon>
        <taxon>Embryophyta</taxon>
        <taxon>Tracheophyta</taxon>
        <taxon>Spermatophyta</taxon>
        <taxon>Magnoliopsida</taxon>
        <taxon>Liliopsida</taxon>
        <taxon>Poales</taxon>
        <taxon>Poaceae</taxon>
        <taxon>PACMAD clade</taxon>
        <taxon>Panicoideae</taxon>
        <taxon>Andropogonodae</taxon>
        <taxon>Andropogoneae</taxon>
        <taxon>Sorghinae</taxon>
        <taxon>Sorghum</taxon>
    </lineage>
</organism>
<name>A0A1Z5S923_SORBI</name>
<dbReference type="InterPro" id="IPR046349">
    <property type="entry name" value="C1-like_sf"/>
</dbReference>
<evidence type="ECO:0000313" key="10">
    <source>
        <dbReference type="Proteomes" id="UP000000768"/>
    </source>
</evidence>
<feature type="domain" description="Thioredoxin" evidence="8">
    <location>
        <begin position="14"/>
        <end position="152"/>
    </location>
</feature>
<evidence type="ECO:0000256" key="6">
    <source>
        <dbReference type="ARBA" id="ARBA00047388"/>
    </source>
</evidence>
<keyword evidence="4" id="KW-0520">NAD</keyword>
<reference evidence="10" key="2">
    <citation type="journal article" date="2018" name="Plant J.">
        <title>The Sorghum bicolor reference genome: improved assembly, gene annotations, a transcriptome atlas, and signatures of genome organization.</title>
        <authorList>
            <person name="McCormick R.F."/>
            <person name="Truong S.K."/>
            <person name="Sreedasyam A."/>
            <person name="Jenkins J."/>
            <person name="Shu S."/>
            <person name="Sims D."/>
            <person name="Kennedy M."/>
            <person name="Amirebrahimi M."/>
            <person name="Weers B.D."/>
            <person name="McKinley B."/>
            <person name="Mattison A."/>
            <person name="Morishige D.T."/>
            <person name="Grimwood J."/>
            <person name="Schmutz J."/>
            <person name="Mullet J.E."/>
        </authorList>
    </citation>
    <scope>NUCLEOTIDE SEQUENCE [LARGE SCALE GENOMIC DNA]</scope>
    <source>
        <strain evidence="10">cv. BTx623</strain>
    </source>
</reference>
<dbReference type="CDD" id="cd03009">
    <property type="entry name" value="TryX_like_TryX_NRX"/>
    <property type="match status" value="2"/>
</dbReference>
<dbReference type="eggNOG" id="KOG2501">
    <property type="taxonomic scope" value="Eukaryota"/>
</dbReference>
<gene>
    <name evidence="9" type="ORF">SORBI_3001G342500</name>
</gene>
<evidence type="ECO:0000256" key="3">
    <source>
        <dbReference type="ARBA" id="ARBA00023002"/>
    </source>
</evidence>
<evidence type="ECO:0000256" key="1">
    <source>
        <dbReference type="ARBA" id="ARBA00012612"/>
    </source>
</evidence>
<sequence>MAERAITRRGGIGAILGTGDRDFLVRNSGEQVKICSIEANTVALYFSASWCPPCRLFTPKLIQTYQELELQQQSKKSLLEVVFVSRDRDEESFDAYFAKMPWLAVPFSDSESIKRLMSRFKVNGIPNLVVLGAETGEIYTKEGVKFISEYGAGASPFTPARIGELEAQERADKASQTIHSILGTPTRDHLISSNGDRVPISELEGKHVALCFLARPMGEFTAKLAEVYEKLKEIGVRFEVVAVYFRCDESVFQESFASMPWLAIPHGDSMCEKLVRYFDLRALPTLVLVGPDGKTMNSNIADVVEEHGVDAWEGFPFDDEDKMEVLIRRSKAKAATQTLESLLVSGDLDYVVGKDGAKVPVADLVGKTVMLYFSAEWCAPCRAFLPTLVKEYGKMKERSGGDDLEIVFVSVDKDQSAYDEYFSGMPWLALPLEDERKQTLMNKFRIRAIPSLVAVGSSGATLTTDAQSHIVAHGADAFPFTEEVLEELGRKLDEEARAWPGKVMRHELHELHELALTRRDAAVTYTCDECEGLGSLWSYRCDRCDFDLHPKCALGKEEEEEEAEAGIEQLLQAAAYVCEGGVCRKA</sequence>
<keyword evidence="10" id="KW-1185">Reference proteome</keyword>
<keyword evidence="3" id="KW-0560">Oxidoreductase</keyword>
<dbReference type="Pfam" id="PF03107">
    <property type="entry name" value="C1_2"/>
    <property type="match status" value="1"/>
</dbReference>
<dbReference type="InterPro" id="IPR052259">
    <property type="entry name" value="Nucleoredoxin-like"/>
</dbReference>
<keyword evidence="2" id="KW-0677">Repeat</keyword>
<comment type="catalytic activity">
    <reaction evidence="6">
        <text>[protein]-dithiol + NAD(+) = [protein]-disulfide + NADH + H(+)</text>
        <dbReference type="Rhea" id="RHEA:18749"/>
        <dbReference type="Rhea" id="RHEA-COMP:10593"/>
        <dbReference type="Rhea" id="RHEA-COMP:10594"/>
        <dbReference type="ChEBI" id="CHEBI:15378"/>
        <dbReference type="ChEBI" id="CHEBI:29950"/>
        <dbReference type="ChEBI" id="CHEBI:50058"/>
        <dbReference type="ChEBI" id="CHEBI:57540"/>
        <dbReference type="ChEBI" id="CHEBI:57945"/>
        <dbReference type="EC" id="1.8.1.8"/>
    </reaction>
</comment>
<dbReference type="InterPro" id="IPR004146">
    <property type="entry name" value="DC1"/>
</dbReference>
<dbReference type="PANTHER" id="PTHR13871:SF102">
    <property type="entry name" value="THIOREDOXIN DOMAIN-CONTAINING PROTEIN"/>
    <property type="match status" value="1"/>
</dbReference>
<dbReference type="GO" id="GO:0004791">
    <property type="term" value="F:thioredoxin-disulfide reductase (NADPH) activity"/>
    <property type="evidence" value="ECO:0007669"/>
    <property type="project" value="InterPro"/>
</dbReference>
<feature type="domain" description="Thioredoxin" evidence="8">
    <location>
        <begin position="328"/>
        <end position="497"/>
    </location>
</feature>
<dbReference type="InParanoid" id="A0A1Z5S923"/>
<dbReference type="PANTHER" id="PTHR13871">
    <property type="entry name" value="THIOREDOXIN"/>
    <property type="match status" value="1"/>
</dbReference>
<dbReference type="Gramene" id="OQU92417">
    <property type="protein sequence ID" value="OQU92417"/>
    <property type="gene ID" value="SORBI_3001G342500"/>
</dbReference>
<dbReference type="Pfam" id="PF13905">
    <property type="entry name" value="Thioredoxin_8"/>
    <property type="match status" value="3"/>
</dbReference>
<protein>
    <recommendedName>
        <fullName evidence="1">protein-disulfide reductase</fullName>
        <ecNumber evidence="1">1.8.1.8</ecNumber>
    </recommendedName>
</protein>
<dbReference type="SUPFAM" id="SSF57889">
    <property type="entry name" value="Cysteine-rich domain"/>
    <property type="match status" value="1"/>
</dbReference>
<proteinExistence type="inferred from homology"/>
<dbReference type="Gene3D" id="3.40.30.10">
    <property type="entry name" value="Glutaredoxin"/>
    <property type="match status" value="3"/>
</dbReference>
<comment type="similarity">
    <text evidence="5">Belongs to the nucleoredoxin family.</text>
</comment>
<reference evidence="9 10" key="1">
    <citation type="journal article" date="2009" name="Nature">
        <title>The Sorghum bicolor genome and the diversification of grasses.</title>
        <authorList>
            <person name="Paterson A.H."/>
            <person name="Bowers J.E."/>
            <person name="Bruggmann R."/>
            <person name="Dubchak I."/>
            <person name="Grimwood J."/>
            <person name="Gundlach H."/>
            <person name="Haberer G."/>
            <person name="Hellsten U."/>
            <person name="Mitros T."/>
            <person name="Poliakov A."/>
            <person name="Schmutz J."/>
            <person name="Spannagl M."/>
            <person name="Tang H."/>
            <person name="Wang X."/>
            <person name="Wicker T."/>
            <person name="Bharti A.K."/>
            <person name="Chapman J."/>
            <person name="Feltus F.A."/>
            <person name="Gowik U."/>
            <person name="Grigoriev I.V."/>
            <person name="Lyons E."/>
            <person name="Maher C.A."/>
            <person name="Martis M."/>
            <person name="Narechania A."/>
            <person name="Otillar R.P."/>
            <person name="Penning B.W."/>
            <person name="Salamov A.A."/>
            <person name="Wang Y."/>
            <person name="Zhang L."/>
            <person name="Carpita N.C."/>
            <person name="Freeling M."/>
            <person name="Gingle A.R."/>
            <person name="Hash C.T."/>
            <person name="Keller B."/>
            <person name="Klein P."/>
            <person name="Kresovich S."/>
            <person name="McCann M.C."/>
            <person name="Ming R."/>
            <person name="Peterson D.G."/>
            <person name="Mehboob-ur-Rahman"/>
            <person name="Ware D."/>
            <person name="Westhoff P."/>
            <person name="Mayer K.F."/>
            <person name="Messing J."/>
            <person name="Rokhsar D.S."/>
        </authorList>
    </citation>
    <scope>NUCLEOTIDE SEQUENCE [LARGE SCALE GENOMIC DNA]</scope>
    <source>
        <strain evidence="10">cv. BTx623</strain>
    </source>
</reference>
<dbReference type="InterPro" id="IPR012336">
    <property type="entry name" value="Thioredoxin-like_fold"/>
</dbReference>
<evidence type="ECO:0000259" key="8">
    <source>
        <dbReference type="PROSITE" id="PS51352"/>
    </source>
</evidence>
<dbReference type="OrthoDB" id="409136at2759"/>
<evidence type="ECO:0000256" key="2">
    <source>
        <dbReference type="ARBA" id="ARBA00022737"/>
    </source>
</evidence>
<dbReference type="EMBL" id="CM000760">
    <property type="protein sequence ID" value="OQU92417.1"/>
    <property type="molecule type" value="Genomic_DNA"/>
</dbReference>
<dbReference type="Proteomes" id="UP000000768">
    <property type="component" value="Chromosome 1"/>
</dbReference>
<dbReference type="OMA" id="AMEGYIC"/>
<dbReference type="AlphaFoldDB" id="A0A1Z5S923"/>